<proteinExistence type="predicted"/>
<accession>A0ABR2ICF8</accession>
<evidence type="ECO:0000313" key="3">
    <source>
        <dbReference type="Proteomes" id="UP001470230"/>
    </source>
</evidence>
<feature type="compositionally biased region" description="Polar residues" evidence="1">
    <location>
        <begin position="30"/>
        <end position="46"/>
    </location>
</feature>
<sequence length="225" mass="25888">MSLSMGAKYISFFFESKNISCPPDVLKYAQQDSTGNDQESSINGNENSDDALQAAILSSKEEFNQQQRNNYIESKPVNIPEFNISMFRYLNTDQKTAQQRNISSEELFEYRKNIVKDLATFDSITGVRYKDSILQELKKINDQPKNGVIISVLLHNGDRIYKIFESEDNAASIYYWTASQDKMVKDNIRPGHFIIIKNTGEEIIPDKQINEQITEKQILLNVRLL</sequence>
<evidence type="ECO:0000256" key="1">
    <source>
        <dbReference type="SAM" id="MobiDB-lite"/>
    </source>
</evidence>
<comment type="caution">
    <text evidence="2">The sequence shown here is derived from an EMBL/GenBank/DDBJ whole genome shotgun (WGS) entry which is preliminary data.</text>
</comment>
<name>A0ABR2ICF8_9EUKA</name>
<organism evidence="2 3">
    <name type="scientific">Tritrichomonas musculus</name>
    <dbReference type="NCBI Taxonomy" id="1915356"/>
    <lineage>
        <taxon>Eukaryota</taxon>
        <taxon>Metamonada</taxon>
        <taxon>Parabasalia</taxon>
        <taxon>Tritrichomonadida</taxon>
        <taxon>Tritrichomonadidae</taxon>
        <taxon>Tritrichomonas</taxon>
    </lineage>
</organism>
<dbReference type="Proteomes" id="UP001470230">
    <property type="component" value="Unassembled WGS sequence"/>
</dbReference>
<dbReference type="EMBL" id="JAPFFF010000018">
    <property type="protein sequence ID" value="KAK8860740.1"/>
    <property type="molecule type" value="Genomic_DNA"/>
</dbReference>
<gene>
    <name evidence="2" type="ORF">M9Y10_012405</name>
</gene>
<protein>
    <submittedName>
        <fullName evidence="2">Uncharacterized protein</fullName>
    </submittedName>
</protein>
<evidence type="ECO:0000313" key="2">
    <source>
        <dbReference type="EMBL" id="KAK8860740.1"/>
    </source>
</evidence>
<reference evidence="2 3" key="1">
    <citation type="submission" date="2024-04" db="EMBL/GenBank/DDBJ databases">
        <title>Tritrichomonas musculus Genome.</title>
        <authorList>
            <person name="Alves-Ferreira E."/>
            <person name="Grigg M."/>
            <person name="Lorenzi H."/>
            <person name="Galac M."/>
        </authorList>
    </citation>
    <scope>NUCLEOTIDE SEQUENCE [LARGE SCALE GENOMIC DNA]</scope>
    <source>
        <strain evidence="2 3">EAF2021</strain>
    </source>
</reference>
<feature type="region of interest" description="Disordered" evidence="1">
    <location>
        <begin position="28"/>
        <end position="47"/>
    </location>
</feature>
<keyword evidence="3" id="KW-1185">Reference proteome</keyword>